<feature type="domain" description="Histidine kinase" evidence="13">
    <location>
        <begin position="634"/>
        <end position="854"/>
    </location>
</feature>
<evidence type="ECO:0000256" key="11">
    <source>
        <dbReference type="ARBA" id="ARBA00023136"/>
    </source>
</evidence>
<feature type="transmembrane region" description="Helical" evidence="12">
    <location>
        <begin position="276"/>
        <end position="300"/>
    </location>
</feature>
<dbReference type="SMART" id="SM00388">
    <property type="entry name" value="HisKA"/>
    <property type="match status" value="1"/>
</dbReference>
<evidence type="ECO:0000256" key="10">
    <source>
        <dbReference type="ARBA" id="ARBA00023012"/>
    </source>
</evidence>
<comment type="catalytic activity">
    <reaction evidence="1">
        <text>ATP + protein L-histidine = ADP + protein N-phospho-L-histidine.</text>
        <dbReference type="EC" id="2.7.13.3"/>
    </reaction>
</comment>
<dbReference type="PROSITE" id="PS50283">
    <property type="entry name" value="NA_SOLUT_SYMP_3"/>
    <property type="match status" value="1"/>
</dbReference>
<keyword evidence="11 12" id="KW-0472">Membrane</keyword>
<dbReference type="SUPFAM" id="SSF55874">
    <property type="entry name" value="ATPase domain of HSP90 chaperone/DNA topoisomerase II/histidine kinase"/>
    <property type="match status" value="1"/>
</dbReference>
<feature type="transmembrane region" description="Helical" evidence="12">
    <location>
        <begin position="379"/>
        <end position="396"/>
    </location>
</feature>
<feature type="transmembrane region" description="Helical" evidence="12">
    <location>
        <begin position="320"/>
        <end position="341"/>
    </location>
</feature>
<evidence type="ECO:0000259" key="13">
    <source>
        <dbReference type="PROSITE" id="PS50109"/>
    </source>
</evidence>
<gene>
    <name evidence="14" type="ORF">PQG45_02205</name>
</gene>
<dbReference type="InterPro" id="IPR038377">
    <property type="entry name" value="Na/Glc_symporter_sf"/>
</dbReference>
<dbReference type="InterPro" id="IPR036890">
    <property type="entry name" value="HATPase_C_sf"/>
</dbReference>
<comment type="similarity">
    <text evidence="3">Belongs to the sodium:solute symporter (SSF) (TC 2.A.21) family.</text>
</comment>
<reference evidence="14 15" key="1">
    <citation type="submission" date="2023-09" db="EMBL/GenBank/DDBJ databases">
        <title>Aquirufa genomes.</title>
        <authorList>
            <person name="Pitt A."/>
        </authorList>
    </citation>
    <scope>NUCLEOTIDE SEQUENCE [LARGE SCALE GENOMIC DNA]</scope>
    <source>
        <strain evidence="14 15">LEOWEIH-7C</strain>
    </source>
</reference>
<feature type="transmembrane region" description="Helical" evidence="12">
    <location>
        <begin position="237"/>
        <end position="255"/>
    </location>
</feature>
<evidence type="ECO:0000256" key="2">
    <source>
        <dbReference type="ARBA" id="ARBA00004141"/>
    </source>
</evidence>
<accession>A0ABU3TPQ3</accession>
<dbReference type="InterPro" id="IPR003594">
    <property type="entry name" value="HATPase_dom"/>
</dbReference>
<evidence type="ECO:0000256" key="3">
    <source>
        <dbReference type="ARBA" id="ARBA00006434"/>
    </source>
</evidence>
<feature type="transmembrane region" description="Helical" evidence="12">
    <location>
        <begin position="402"/>
        <end position="429"/>
    </location>
</feature>
<dbReference type="SUPFAM" id="SSF47384">
    <property type="entry name" value="Homodimeric domain of signal transducing histidine kinase"/>
    <property type="match status" value="1"/>
</dbReference>
<dbReference type="InterPro" id="IPR050736">
    <property type="entry name" value="Sensor_HK_Regulatory"/>
</dbReference>
<proteinExistence type="inferred from homology"/>
<keyword evidence="6" id="KW-0808">Transferase</keyword>
<keyword evidence="15" id="KW-1185">Reference proteome</keyword>
<evidence type="ECO:0000256" key="7">
    <source>
        <dbReference type="ARBA" id="ARBA00022692"/>
    </source>
</evidence>
<dbReference type="SMART" id="SM00387">
    <property type="entry name" value="HATPase_c"/>
    <property type="match status" value="1"/>
</dbReference>
<evidence type="ECO:0000256" key="8">
    <source>
        <dbReference type="ARBA" id="ARBA00022777"/>
    </source>
</evidence>
<dbReference type="CDD" id="cd00082">
    <property type="entry name" value="HisKA"/>
    <property type="match status" value="1"/>
</dbReference>
<evidence type="ECO:0000256" key="5">
    <source>
        <dbReference type="ARBA" id="ARBA00022553"/>
    </source>
</evidence>
<dbReference type="PANTHER" id="PTHR43711:SF30">
    <property type="entry name" value="HISTIDINE KINASE"/>
    <property type="match status" value="1"/>
</dbReference>
<feature type="transmembrane region" description="Helical" evidence="12">
    <location>
        <begin position="67"/>
        <end position="86"/>
    </location>
</feature>
<dbReference type="EMBL" id="JAVNWW010000001">
    <property type="protein sequence ID" value="MDU0807843.1"/>
    <property type="molecule type" value="Genomic_DNA"/>
</dbReference>
<dbReference type="PANTHER" id="PTHR43711">
    <property type="entry name" value="TWO-COMPONENT HISTIDINE KINASE"/>
    <property type="match status" value="1"/>
</dbReference>
<dbReference type="Gene3D" id="1.20.1730.10">
    <property type="entry name" value="Sodium/glucose cotransporter"/>
    <property type="match status" value="1"/>
</dbReference>
<dbReference type="Pfam" id="PF00512">
    <property type="entry name" value="HisKA"/>
    <property type="match status" value="1"/>
</dbReference>
<dbReference type="PRINTS" id="PR00344">
    <property type="entry name" value="BCTRLSENSOR"/>
</dbReference>
<keyword evidence="8 14" id="KW-0418">Kinase</keyword>
<feature type="transmembrane region" description="Helical" evidence="12">
    <location>
        <begin position="195"/>
        <end position="217"/>
    </location>
</feature>
<name>A0ABU3TPQ3_9BACT</name>
<comment type="caution">
    <text evidence="14">The sequence shown here is derived from an EMBL/GenBank/DDBJ whole genome shotgun (WGS) entry which is preliminary data.</text>
</comment>
<feature type="transmembrane region" description="Helical" evidence="12">
    <location>
        <begin position="35"/>
        <end position="55"/>
    </location>
</feature>
<feature type="transmembrane region" description="Helical" evidence="12">
    <location>
        <begin position="153"/>
        <end position="174"/>
    </location>
</feature>
<evidence type="ECO:0000313" key="14">
    <source>
        <dbReference type="EMBL" id="MDU0807843.1"/>
    </source>
</evidence>
<dbReference type="Proteomes" id="UP001249959">
    <property type="component" value="Unassembled WGS sequence"/>
</dbReference>
<dbReference type="Gene3D" id="3.30.565.10">
    <property type="entry name" value="Histidine kinase-like ATPase, C-terminal domain"/>
    <property type="match status" value="1"/>
</dbReference>
<comment type="subcellular location">
    <subcellularLocation>
        <location evidence="2">Membrane</location>
        <topology evidence="2">Multi-pass membrane protein</topology>
    </subcellularLocation>
</comment>
<dbReference type="RefSeq" id="WP_316070234.1">
    <property type="nucleotide sequence ID" value="NZ_JAVNWW010000001.1"/>
</dbReference>
<dbReference type="InterPro" id="IPR003661">
    <property type="entry name" value="HisK_dim/P_dom"/>
</dbReference>
<feature type="transmembrane region" description="Helical" evidence="12">
    <location>
        <begin position="436"/>
        <end position="455"/>
    </location>
</feature>
<dbReference type="CDD" id="cd10322">
    <property type="entry name" value="SLC5sbd"/>
    <property type="match status" value="1"/>
</dbReference>
<keyword evidence="10" id="KW-0902">Two-component regulatory system</keyword>
<evidence type="ECO:0000256" key="4">
    <source>
        <dbReference type="ARBA" id="ARBA00012438"/>
    </source>
</evidence>
<dbReference type="PROSITE" id="PS50109">
    <property type="entry name" value="HIS_KIN"/>
    <property type="match status" value="1"/>
</dbReference>
<evidence type="ECO:0000256" key="12">
    <source>
        <dbReference type="SAM" id="Phobius"/>
    </source>
</evidence>
<sequence>MGVWEIAFLSIAYLGILFLLAFWAEKKKAQNKSLINNPLIYALSLAIYCSAWTFYGSVGQITSNGLSFLSVYLGPTLVMILAWGFVRKMVRIAKIHNITNIADFISTRYGKDSRIGLGVTLISLFAGIPYIGLQLKAIGQSFDLITQSTPSATFYQDPSFLLFISLTLFILVLGPRKFDSSEKHEGMIFTIAMESIIKLLAFLAVGIYISYQIYQGWEAAPQLKNISLPSIETNGGYGNWFIQFILCGIAFLFLPRVFHVAVVEIGEEENLKQASWIFPLYMLLINLFVIPLGIAGYALLNSSGLNSDLYVLGLPIYFHSKLLAFIVYFGGFSAASGMVIMETMAISSMISNNLIMPLLLRQKGFFSDNQNQLGSINQNIRRSMIVAIMLLGYIHYRETESLVNLVSVGMTSFVIVAQFAPATILGIYWKKASRQGALAGILIGFSISAALLFLPTFGISTDAFRIEGLNPVSNAAYWSITFNLLALYAVSIISKQNGKDANQSYLFVDVFEYSKNIENSTIWRGKARLRDLRQALTGFIGKINTEQRLKQIAKANNLSLSEIYADPILVTQTEKILAGFVGSTSARLIIAAISKEEQIGMSEVIHLLQKSRDLQASNAELVKIDAQKNEFLTTVTHEIRSPITSIRSLSEIMVDHDDISPEERKAFLETIIQESDRLSRLVNQVLDLEKLAAGKVNFDMRPIDLGAVIEKAMLNFTAIAQQNQVDIQVDVSQKRTHRQIEGDFEKLVQVIINLLSNAIKNVEPSKGLIQIRLYENATHICMDVEDNGFGIDPKFHDQIFEKFKQVDNPNRKIDSSGLGLSISKKIIEMHKGTIHLESSLGHGAKFILKLPIQKTA</sequence>
<evidence type="ECO:0000256" key="9">
    <source>
        <dbReference type="ARBA" id="ARBA00022989"/>
    </source>
</evidence>
<dbReference type="InterPro" id="IPR036097">
    <property type="entry name" value="HisK_dim/P_sf"/>
</dbReference>
<dbReference type="InterPro" id="IPR004358">
    <property type="entry name" value="Sig_transdc_His_kin-like_C"/>
</dbReference>
<keyword evidence="7 12" id="KW-0812">Transmembrane</keyword>
<dbReference type="GO" id="GO:0016301">
    <property type="term" value="F:kinase activity"/>
    <property type="evidence" value="ECO:0007669"/>
    <property type="project" value="UniProtKB-KW"/>
</dbReference>
<keyword evidence="5" id="KW-0597">Phosphoprotein</keyword>
<dbReference type="EC" id="2.7.13.3" evidence="4"/>
<feature type="transmembrane region" description="Helical" evidence="12">
    <location>
        <begin position="115"/>
        <end position="133"/>
    </location>
</feature>
<keyword evidence="9 12" id="KW-1133">Transmembrane helix</keyword>
<dbReference type="Pfam" id="PF02518">
    <property type="entry name" value="HATPase_c"/>
    <property type="match status" value="1"/>
</dbReference>
<protein>
    <recommendedName>
        <fullName evidence="4">histidine kinase</fullName>
        <ecNumber evidence="4">2.7.13.3</ecNumber>
    </recommendedName>
</protein>
<evidence type="ECO:0000256" key="6">
    <source>
        <dbReference type="ARBA" id="ARBA00022679"/>
    </source>
</evidence>
<dbReference type="InterPro" id="IPR005467">
    <property type="entry name" value="His_kinase_dom"/>
</dbReference>
<feature type="transmembrane region" description="Helical" evidence="12">
    <location>
        <begin position="6"/>
        <end position="23"/>
    </location>
</feature>
<dbReference type="Gene3D" id="1.10.287.130">
    <property type="match status" value="1"/>
</dbReference>
<evidence type="ECO:0000313" key="15">
    <source>
        <dbReference type="Proteomes" id="UP001249959"/>
    </source>
</evidence>
<feature type="transmembrane region" description="Helical" evidence="12">
    <location>
        <begin position="475"/>
        <end position="493"/>
    </location>
</feature>
<organism evidence="14 15">
    <name type="scientific">Aquirufa regiilacus</name>
    <dbReference type="NCBI Taxonomy" id="3024868"/>
    <lineage>
        <taxon>Bacteria</taxon>
        <taxon>Pseudomonadati</taxon>
        <taxon>Bacteroidota</taxon>
        <taxon>Cytophagia</taxon>
        <taxon>Cytophagales</taxon>
        <taxon>Flectobacillaceae</taxon>
        <taxon>Aquirufa</taxon>
    </lineage>
</organism>
<dbReference type="InterPro" id="IPR001734">
    <property type="entry name" value="Na/solute_symporter"/>
</dbReference>
<evidence type="ECO:0000256" key="1">
    <source>
        <dbReference type="ARBA" id="ARBA00000085"/>
    </source>
</evidence>